<protein>
    <submittedName>
        <fullName evidence="1">Uncharacterized protein</fullName>
    </submittedName>
</protein>
<sequence length="256" mass="27021">MFEFDFDDLGAGGAEETARAVAMLARLAPAMPGAVPAGGAPVCGGKRPGDVVRGVEETFDGWVKLADENGWICKAGEALGGSESGEALEALDATVLLAEPGLARMPGRQMFEVAASAGVQVRREPAEGALVLGVRTFGEFVLAETQSYHGWVRLSDDEGWVQALEDPRSERWLLCVRPEELQLSIPGALQEVQLPSPAAEELAAAAREEAVRREALRQLEAAAVGSASAVFRAALEVARQTGVSKKDIARANAMRV</sequence>
<keyword evidence="2" id="KW-1185">Reference proteome</keyword>
<evidence type="ECO:0000313" key="2">
    <source>
        <dbReference type="Proteomes" id="UP000654075"/>
    </source>
</evidence>
<dbReference type="OrthoDB" id="10578978at2759"/>
<organism evidence="1 2">
    <name type="scientific">Polarella glacialis</name>
    <name type="common">Dinoflagellate</name>
    <dbReference type="NCBI Taxonomy" id="89957"/>
    <lineage>
        <taxon>Eukaryota</taxon>
        <taxon>Sar</taxon>
        <taxon>Alveolata</taxon>
        <taxon>Dinophyceae</taxon>
        <taxon>Suessiales</taxon>
        <taxon>Suessiaceae</taxon>
        <taxon>Polarella</taxon>
    </lineage>
</organism>
<dbReference type="AlphaFoldDB" id="A0A813FQ61"/>
<name>A0A813FQ61_POLGL</name>
<evidence type="ECO:0000313" key="1">
    <source>
        <dbReference type="EMBL" id="CAE8616477.1"/>
    </source>
</evidence>
<dbReference type="EMBL" id="CAJNNV010025882">
    <property type="protein sequence ID" value="CAE8616477.1"/>
    <property type="molecule type" value="Genomic_DNA"/>
</dbReference>
<accession>A0A813FQ61</accession>
<comment type="caution">
    <text evidence="1">The sequence shown here is derived from an EMBL/GenBank/DDBJ whole genome shotgun (WGS) entry which is preliminary data.</text>
</comment>
<gene>
    <name evidence="1" type="ORF">PGLA1383_LOCUS34163</name>
</gene>
<reference evidence="1" key="1">
    <citation type="submission" date="2021-02" db="EMBL/GenBank/DDBJ databases">
        <authorList>
            <person name="Dougan E. K."/>
            <person name="Rhodes N."/>
            <person name="Thang M."/>
            <person name="Chan C."/>
        </authorList>
    </citation>
    <scope>NUCLEOTIDE SEQUENCE</scope>
</reference>
<dbReference type="Proteomes" id="UP000654075">
    <property type="component" value="Unassembled WGS sequence"/>
</dbReference>
<proteinExistence type="predicted"/>